<evidence type="ECO:0000313" key="9">
    <source>
        <dbReference type="EMBL" id="KAK3372251.1"/>
    </source>
</evidence>
<comment type="caution">
    <text evidence="9">The sequence shown here is derived from an EMBL/GenBank/DDBJ whole genome shotgun (WGS) entry which is preliminary data.</text>
</comment>
<evidence type="ECO:0000256" key="4">
    <source>
        <dbReference type="ARBA" id="ARBA00023163"/>
    </source>
</evidence>
<name>A0AAE0N696_9PEZI</name>
<dbReference type="GO" id="GO:0000981">
    <property type="term" value="F:DNA-binding transcription factor activity, RNA polymerase II-specific"/>
    <property type="evidence" value="ECO:0007669"/>
    <property type="project" value="InterPro"/>
</dbReference>
<evidence type="ECO:0000313" key="10">
    <source>
        <dbReference type="Proteomes" id="UP001285441"/>
    </source>
</evidence>
<dbReference type="PANTHER" id="PTHR47660">
    <property type="entry name" value="TRANSCRIPTION FACTOR WITH C2H2 AND ZN(2)-CYS(6) DNA BINDING DOMAIN (EUROFUNG)-RELATED-RELATED"/>
    <property type="match status" value="1"/>
</dbReference>
<proteinExistence type="predicted"/>
<dbReference type="PROSITE" id="PS50048">
    <property type="entry name" value="ZN2_CY6_FUNGAL_2"/>
    <property type="match status" value="1"/>
</dbReference>
<keyword evidence="10" id="KW-1185">Reference proteome</keyword>
<keyword evidence="1" id="KW-0479">Metal-binding</keyword>
<dbReference type="CDD" id="cd00067">
    <property type="entry name" value="GAL4"/>
    <property type="match status" value="1"/>
</dbReference>
<reference evidence="9" key="2">
    <citation type="submission" date="2023-06" db="EMBL/GenBank/DDBJ databases">
        <authorList>
            <consortium name="Lawrence Berkeley National Laboratory"/>
            <person name="Haridas S."/>
            <person name="Hensen N."/>
            <person name="Bonometti L."/>
            <person name="Westerberg I."/>
            <person name="Brannstrom I.O."/>
            <person name="Guillou S."/>
            <person name="Cros-Aarteil S."/>
            <person name="Calhoun S."/>
            <person name="Kuo A."/>
            <person name="Mondo S."/>
            <person name="Pangilinan J."/>
            <person name="Riley R."/>
            <person name="LaButti K."/>
            <person name="Andreopoulos B."/>
            <person name="Lipzen A."/>
            <person name="Chen C."/>
            <person name="Yanf M."/>
            <person name="Daum C."/>
            <person name="Ng V."/>
            <person name="Clum A."/>
            <person name="Steindorff A."/>
            <person name="Ohm R."/>
            <person name="Martin F."/>
            <person name="Silar P."/>
            <person name="Natvig D."/>
            <person name="Lalanne C."/>
            <person name="Gautier V."/>
            <person name="Ament-velasquez S.L."/>
            <person name="Kruys A."/>
            <person name="Hutchinson M.I."/>
            <person name="Powell A.J."/>
            <person name="Barry K."/>
            <person name="Miller A.N."/>
            <person name="Grigoriev I.V."/>
            <person name="Debuchy R."/>
            <person name="Gladieux P."/>
            <person name="Thoren M.H."/>
            <person name="Johannesson H."/>
        </authorList>
    </citation>
    <scope>NUCLEOTIDE SEQUENCE</scope>
    <source>
        <strain evidence="9">CBS 232.78</strain>
    </source>
</reference>
<keyword evidence="4" id="KW-0804">Transcription</keyword>
<evidence type="ECO:0000256" key="5">
    <source>
        <dbReference type="ARBA" id="ARBA00023242"/>
    </source>
</evidence>
<feature type="domain" description="Zn(2)-C6 fungal-type" evidence="7">
    <location>
        <begin position="51"/>
        <end position="81"/>
    </location>
</feature>
<keyword evidence="3" id="KW-0805">Transcription regulation</keyword>
<feature type="domain" description="C2H2-type" evidence="8">
    <location>
        <begin position="15"/>
        <end position="44"/>
    </location>
</feature>
<protein>
    <recommendedName>
        <fullName evidence="11">Zn(2)-C6 fungal-type domain-containing protein</fullName>
    </recommendedName>
</protein>
<dbReference type="InterPro" id="IPR013087">
    <property type="entry name" value="Znf_C2H2_type"/>
</dbReference>
<dbReference type="InterPro" id="IPR036864">
    <property type="entry name" value="Zn2-C6_fun-type_DNA-bd_sf"/>
</dbReference>
<evidence type="ECO:0000256" key="1">
    <source>
        <dbReference type="ARBA" id="ARBA00022723"/>
    </source>
</evidence>
<dbReference type="GO" id="GO:0008270">
    <property type="term" value="F:zinc ion binding"/>
    <property type="evidence" value="ECO:0007669"/>
    <property type="project" value="UniProtKB-KW"/>
</dbReference>
<gene>
    <name evidence="9" type="ORF">B0H63DRAFT_290773</name>
</gene>
<dbReference type="AlphaFoldDB" id="A0AAE0N696"/>
<organism evidence="9 10">
    <name type="scientific">Podospora didyma</name>
    <dbReference type="NCBI Taxonomy" id="330526"/>
    <lineage>
        <taxon>Eukaryota</taxon>
        <taxon>Fungi</taxon>
        <taxon>Dikarya</taxon>
        <taxon>Ascomycota</taxon>
        <taxon>Pezizomycotina</taxon>
        <taxon>Sordariomycetes</taxon>
        <taxon>Sordariomycetidae</taxon>
        <taxon>Sordariales</taxon>
        <taxon>Podosporaceae</taxon>
        <taxon>Podospora</taxon>
    </lineage>
</organism>
<dbReference type="InterPro" id="IPR001138">
    <property type="entry name" value="Zn2Cys6_DnaBD"/>
</dbReference>
<evidence type="ECO:0000256" key="2">
    <source>
        <dbReference type="ARBA" id="ARBA00022833"/>
    </source>
</evidence>
<evidence type="ECO:0000256" key="3">
    <source>
        <dbReference type="ARBA" id="ARBA00023015"/>
    </source>
</evidence>
<evidence type="ECO:0008006" key="11">
    <source>
        <dbReference type="Google" id="ProtNLM"/>
    </source>
</evidence>
<sequence length="483" mass="54687">MVQIHQNVIQMGSLHACSICGKSFQRKDLRDRHRRRCVLNVSKPRRSRRRSCLPCASSKLGCSLDHPSCSRCIHRGVLCYYANSSIGRSSASRLEETSSSQEPIDPGLDLVAAVANTEKHSTAMTPSWGFGLSQGFDIAHDGVADIVLEENNENIIGLLDSYEASRNAAAWSPSWLDKDLNPANQQPVLPRLSDSNLAPQRALPQASSHLPIHPRSAQSAPYQARSADDLAKIVWSYPQMMIEAECRHPPFVHHLIYRCHQGDVLEPIAKAFCCISADNTSMPSSREFVDKMIRSERDTVVRTFESCSSDIDRLAALHSMIIYQILEFFGGNKEGARQAELHNHFLIKMTRKLIQKYRHRLLTHGIDLEKFVWYDWIFTETLRRTMFLVHVINAVSARTAKQNSYFYEPLDDELVLDMPLPAPEALWKTSSQEGWLSVWPTISAGCKSSCRVFHEHDTSTLEDLDEFTQMIFITSRKSWVESG</sequence>
<dbReference type="Proteomes" id="UP001285441">
    <property type="component" value="Unassembled WGS sequence"/>
</dbReference>
<dbReference type="PANTHER" id="PTHR47660:SF3">
    <property type="entry name" value="FINGER DOMAIN PROTEIN, PUTATIVE (AFU_ORTHOLOGUE AFUA_4G03310)-RELATED"/>
    <property type="match status" value="1"/>
</dbReference>
<keyword evidence="6" id="KW-0863">Zinc-finger</keyword>
<dbReference type="EMBL" id="JAULSW010000008">
    <property type="protein sequence ID" value="KAK3372251.1"/>
    <property type="molecule type" value="Genomic_DNA"/>
</dbReference>
<dbReference type="Pfam" id="PF00172">
    <property type="entry name" value="Zn_clus"/>
    <property type="match status" value="1"/>
</dbReference>
<dbReference type="PROSITE" id="PS50157">
    <property type="entry name" value="ZINC_FINGER_C2H2_2"/>
    <property type="match status" value="1"/>
</dbReference>
<dbReference type="PRINTS" id="PR00755">
    <property type="entry name" value="AFLATOXINBRP"/>
</dbReference>
<keyword evidence="2" id="KW-0862">Zinc</keyword>
<dbReference type="PROSITE" id="PS00463">
    <property type="entry name" value="ZN2_CY6_FUNGAL_1"/>
    <property type="match status" value="1"/>
</dbReference>
<evidence type="ECO:0000256" key="6">
    <source>
        <dbReference type="PROSITE-ProRule" id="PRU00042"/>
    </source>
</evidence>
<evidence type="ECO:0000259" key="8">
    <source>
        <dbReference type="PROSITE" id="PS50157"/>
    </source>
</evidence>
<dbReference type="Gene3D" id="4.10.240.10">
    <property type="entry name" value="Zn(2)-C6 fungal-type DNA-binding domain"/>
    <property type="match status" value="1"/>
</dbReference>
<dbReference type="SMART" id="SM00066">
    <property type="entry name" value="GAL4"/>
    <property type="match status" value="1"/>
</dbReference>
<dbReference type="SUPFAM" id="SSF57701">
    <property type="entry name" value="Zn2/Cys6 DNA-binding domain"/>
    <property type="match status" value="1"/>
</dbReference>
<reference evidence="9" key="1">
    <citation type="journal article" date="2023" name="Mol. Phylogenet. Evol.">
        <title>Genome-scale phylogeny and comparative genomics of the fungal order Sordariales.</title>
        <authorList>
            <person name="Hensen N."/>
            <person name="Bonometti L."/>
            <person name="Westerberg I."/>
            <person name="Brannstrom I.O."/>
            <person name="Guillou S."/>
            <person name="Cros-Aarteil S."/>
            <person name="Calhoun S."/>
            <person name="Haridas S."/>
            <person name="Kuo A."/>
            <person name="Mondo S."/>
            <person name="Pangilinan J."/>
            <person name="Riley R."/>
            <person name="LaButti K."/>
            <person name="Andreopoulos B."/>
            <person name="Lipzen A."/>
            <person name="Chen C."/>
            <person name="Yan M."/>
            <person name="Daum C."/>
            <person name="Ng V."/>
            <person name="Clum A."/>
            <person name="Steindorff A."/>
            <person name="Ohm R.A."/>
            <person name="Martin F."/>
            <person name="Silar P."/>
            <person name="Natvig D.O."/>
            <person name="Lalanne C."/>
            <person name="Gautier V."/>
            <person name="Ament-Velasquez S.L."/>
            <person name="Kruys A."/>
            <person name="Hutchinson M.I."/>
            <person name="Powell A.J."/>
            <person name="Barry K."/>
            <person name="Miller A.N."/>
            <person name="Grigoriev I.V."/>
            <person name="Debuchy R."/>
            <person name="Gladieux P."/>
            <person name="Hiltunen Thoren M."/>
            <person name="Johannesson H."/>
        </authorList>
    </citation>
    <scope>NUCLEOTIDE SEQUENCE</scope>
    <source>
        <strain evidence="9">CBS 232.78</strain>
    </source>
</reference>
<keyword evidence="5" id="KW-0539">Nucleus</keyword>
<evidence type="ECO:0000259" key="7">
    <source>
        <dbReference type="PROSITE" id="PS50048"/>
    </source>
</evidence>
<accession>A0AAE0N696</accession>